<dbReference type="GO" id="GO:0005829">
    <property type="term" value="C:cytosol"/>
    <property type="evidence" value="ECO:0007669"/>
    <property type="project" value="TreeGrafter"/>
</dbReference>
<dbReference type="GO" id="GO:0016791">
    <property type="term" value="F:phosphatase activity"/>
    <property type="evidence" value="ECO:0007669"/>
    <property type="project" value="TreeGrafter"/>
</dbReference>
<evidence type="ECO:0000313" key="3">
    <source>
        <dbReference type="EMBL" id="CAL1380577.1"/>
    </source>
</evidence>
<sequence length="85" mass="9415">MAALLIRLIRRSSSFVTGETEWNADRRIQGHVDIDLNEVGRQQQAALVADRLSKEPEISAVYSSDLKRAFDTAQAIADRCGGIEL</sequence>
<dbReference type="PANTHER" id="PTHR48100:SF34">
    <property type="entry name" value="PHOSPHOGLYCERATE MUTASE-LIKE PROTEIN 4"/>
    <property type="match status" value="1"/>
</dbReference>
<organism evidence="3 4">
    <name type="scientific">Linum trigynum</name>
    <dbReference type="NCBI Taxonomy" id="586398"/>
    <lineage>
        <taxon>Eukaryota</taxon>
        <taxon>Viridiplantae</taxon>
        <taxon>Streptophyta</taxon>
        <taxon>Embryophyta</taxon>
        <taxon>Tracheophyta</taxon>
        <taxon>Spermatophyta</taxon>
        <taxon>Magnoliopsida</taxon>
        <taxon>eudicotyledons</taxon>
        <taxon>Gunneridae</taxon>
        <taxon>Pentapetalae</taxon>
        <taxon>rosids</taxon>
        <taxon>fabids</taxon>
        <taxon>Malpighiales</taxon>
        <taxon>Linaceae</taxon>
        <taxon>Linum</taxon>
    </lineage>
</organism>
<dbReference type="CDD" id="cd07067">
    <property type="entry name" value="HP_PGM_like"/>
    <property type="match status" value="1"/>
</dbReference>
<keyword evidence="4" id="KW-1185">Reference proteome</keyword>
<accession>A0AAV2E464</accession>
<proteinExistence type="inferred from homology"/>
<comment type="similarity">
    <text evidence="1">Belongs to the phosphoglycerate mutase family.</text>
</comment>
<evidence type="ECO:0000256" key="2">
    <source>
        <dbReference type="PIRSR" id="PIRSR613078-2"/>
    </source>
</evidence>
<dbReference type="Pfam" id="PF00300">
    <property type="entry name" value="His_Phos_1"/>
    <property type="match status" value="1"/>
</dbReference>
<dbReference type="Proteomes" id="UP001497516">
    <property type="component" value="Chromosome 4"/>
</dbReference>
<dbReference type="InterPro" id="IPR029033">
    <property type="entry name" value="His_PPase_superfam"/>
</dbReference>
<dbReference type="InterPro" id="IPR013078">
    <property type="entry name" value="His_Pase_superF_clade-1"/>
</dbReference>
<dbReference type="Gene3D" id="3.40.50.1240">
    <property type="entry name" value="Phosphoglycerate mutase-like"/>
    <property type="match status" value="1"/>
</dbReference>
<evidence type="ECO:0000313" key="4">
    <source>
        <dbReference type="Proteomes" id="UP001497516"/>
    </source>
</evidence>
<dbReference type="AlphaFoldDB" id="A0AAV2E464"/>
<dbReference type="PANTHER" id="PTHR48100">
    <property type="entry name" value="BROAD-SPECIFICITY PHOSPHATASE YOR283W-RELATED"/>
    <property type="match status" value="1"/>
</dbReference>
<dbReference type="SUPFAM" id="SSF53254">
    <property type="entry name" value="Phosphoglycerate mutase-like"/>
    <property type="match status" value="1"/>
</dbReference>
<dbReference type="InterPro" id="IPR050275">
    <property type="entry name" value="PGM_Phosphatase"/>
</dbReference>
<reference evidence="3 4" key="1">
    <citation type="submission" date="2024-04" db="EMBL/GenBank/DDBJ databases">
        <authorList>
            <person name="Fracassetti M."/>
        </authorList>
    </citation>
    <scope>NUCLEOTIDE SEQUENCE [LARGE SCALE GENOMIC DNA]</scope>
</reference>
<dbReference type="EMBL" id="OZ034817">
    <property type="protein sequence ID" value="CAL1380577.1"/>
    <property type="molecule type" value="Genomic_DNA"/>
</dbReference>
<name>A0AAV2E464_9ROSI</name>
<protein>
    <submittedName>
        <fullName evidence="3">Uncharacterized protein</fullName>
    </submittedName>
</protein>
<evidence type="ECO:0000256" key="1">
    <source>
        <dbReference type="ARBA" id="ARBA00038362"/>
    </source>
</evidence>
<feature type="binding site" evidence="2">
    <location>
        <position position="68"/>
    </location>
    <ligand>
        <name>substrate</name>
    </ligand>
</feature>
<gene>
    <name evidence="3" type="ORF">LTRI10_LOCUS22010</name>
</gene>